<dbReference type="AlphaFoldDB" id="A0A2G3E592"/>
<proteinExistence type="predicted"/>
<reference evidence="1 2" key="2">
    <citation type="submission" date="2017-10" db="EMBL/GenBank/DDBJ databases">
        <authorList>
            <person name="Banno H."/>
            <person name="Chua N.-H."/>
        </authorList>
    </citation>
    <scope>NUCLEOTIDE SEQUENCE [LARGE SCALE GENOMIC DNA]</scope>
    <source>
        <strain evidence="1 2">JK623</strain>
    </source>
</reference>
<reference evidence="1 2" key="1">
    <citation type="submission" date="2017-10" db="EMBL/GenBank/DDBJ databases">
        <title>Resolving the taxonomy of Roseburia spp., Eubacterium rectale and Agathobacter spp. through phylogenomic analysis.</title>
        <authorList>
            <person name="Sheridan P.O."/>
            <person name="Walker A.W."/>
            <person name="Duncan S.H."/>
            <person name="Scott K.P."/>
            <person name="Toole P.W.O."/>
            <person name="Luis P."/>
            <person name="Flint H.J."/>
        </authorList>
    </citation>
    <scope>NUCLEOTIDE SEQUENCE [LARGE SCALE GENOMIC DNA]</scope>
    <source>
        <strain evidence="1 2">JK623</strain>
    </source>
</reference>
<name>A0A2G3E592_9FIRM</name>
<dbReference type="EMBL" id="PDYG01000008">
    <property type="protein sequence ID" value="PHU38424.1"/>
    <property type="molecule type" value="Genomic_DNA"/>
</dbReference>
<comment type="caution">
    <text evidence="1">The sequence shown here is derived from an EMBL/GenBank/DDBJ whole genome shotgun (WGS) entry which is preliminary data.</text>
</comment>
<evidence type="ECO:0000313" key="1">
    <source>
        <dbReference type="EMBL" id="PHU38424.1"/>
    </source>
</evidence>
<keyword evidence="2" id="KW-1185">Reference proteome</keyword>
<evidence type="ECO:0000313" key="2">
    <source>
        <dbReference type="Proteomes" id="UP000224563"/>
    </source>
</evidence>
<protein>
    <submittedName>
        <fullName evidence="1">Uncharacterized protein</fullName>
    </submittedName>
</protein>
<dbReference type="RefSeq" id="WP_099385511.1">
    <property type="nucleotide sequence ID" value="NZ_JANSWH010000051.1"/>
</dbReference>
<dbReference type="Proteomes" id="UP000224563">
    <property type="component" value="Unassembled WGS sequence"/>
</dbReference>
<gene>
    <name evidence="1" type="ORF">CSX02_02495</name>
</gene>
<sequence length="131" mass="15551">MKLSYKLFGVFWDQKEIPKECPYVELVEDILSNWHVISLSKILEQEEVEEIKESAKTIVLLIDYLPMEKNTIVMDFFLKRLLQMTEYYHARMVCTDSEKTCRLNLLISNYYKRKTPERSLAQSVGVFQTIC</sequence>
<organism evidence="1 2">
    <name type="scientific">Agathobacter ruminis</name>
    <dbReference type="NCBI Taxonomy" id="1712665"/>
    <lineage>
        <taxon>Bacteria</taxon>
        <taxon>Bacillati</taxon>
        <taxon>Bacillota</taxon>
        <taxon>Clostridia</taxon>
        <taxon>Lachnospirales</taxon>
        <taxon>Lachnospiraceae</taxon>
        <taxon>Agathobacter</taxon>
    </lineage>
</organism>
<accession>A0A2G3E592</accession>